<reference evidence="1" key="2">
    <citation type="submission" date="2021-04" db="EMBL/GenBank/DDBJ databases">
        <authorList>
            <person name="Gilroy R."/>
        </authorList>
    </citation>
    <scope>NUCLEOTIDE SEQUENCE</scope>
    <source>
        <strain evidence="1">A6-441</strain>
    </source>
</reference>
<evidence type="ECO:0000313" key="1">
    <source>
        <dbReference type="EMBL" id="MBU3842861.1"/>
    </source>
</evidence>
<evidence type="ECO:0000313" key="2">
    <source>
        <dbReference type="Proteomes" id="UP000724657"/>
    </source>
</evidence>
<comment type="caution">
    <text evidence="1">The sequence shown here is derived from an EMBL/GenBank/DDBJ whole genome shotgun (WGS) entry which is preliminary data.</text>
</comment>
<protein>
    <submittedName>
        <fullName evidence="1">Uncharacterized protein</fullName>
    </submittedName>
</protein>
<organism evidence="1 2">
    <name type="scientific">Candidatus Fusobacterium pullicola</name>
    <dbReference type="NCBI Taxonomy" id="2838601"/>
    <lineage>
        <taxon>Bacteria</taxon>
        <taxon>Fusobacteriati</taxon>
        <taxon>Fusobacteriota</taxon>
        <taxon>Fusobacteriia</taxon>
        <taxon>Fusobacteriales</taxon>
        <taxon>Fusobacteriaceae</taxon>
        <taxon>Fusobacterium</taxon>
    </lineage>
</organism>
<reference evidence="1" key="1">
    <citation type="journal article" date="2021" name="PeerJ">
        <title>Extensive microbial diversity within the chicken gut microbiome revealed by metagenomics and culture.</title>
        <authorList>
            <person name="Gilroy R."/>
            <person name="Ravi A."/>
            <person name="Getino M."/>
            <person name="Pursley I."/>
            <person name="Horton D.L."/>
            <person name="Alikhan N.F."/>
            <person name="Baker D."/>
            <person name="Gharbi K."/>
            <person name="Hall N."/>
            <person name="Watson M."/>
            <person name="Adriaenssens E.M."/>
            <person name="Foster-Nyarko E."/>
            <person name="Jarju S."/>
            <person name="Secka A."/>
            <person name="Antonio M."/>
            <person name="Oren A."/>
            <person name="Chaudhuri R.R."/>
            <person name="La Ragione R."/>
            <person name="Hildebrand F."/>
            <person name="Pallen M.J."/>
        </authorList>
    </citation>
    <scope>NUCLEOTIDE SEQUENCE</scope>
    <source>
        <strain evidence="1">A6-441</strain>
    </source>
</reference>
<accession>A0A9E2NZ99</accession>
<gene>
    <name evidence="1" type="ORF">IAA47_07785</name>
</gene>
<dbReference type="EMBL" id="JAHLFN010000070">
    <property type="protein sequence ID" value="MBU3842861.1"/>
    <property type="molecule type" value="Genomic_DNA"/>
</dbReference>
<proteinExistence type="predicted"/>
<name>A0A9E2NZ99_9FUSO</name>
<dbReference type="Proteomes" id="UP000724657">
    <property type="component" value="Unassembled WGS sequence"/>
</dbReference>
<dbReference type="AlphaFoldDB" id="A0A9E2NZ99"/>
<sequence length="416" mass="47858">MKKLVGLVVFIAIILGGILGYKVVYKASPRDFITKETRIIYANEGINTKNFTPLLSLLDDEKEKEELISEMANLKYISKFYILSDKEFYNVGEKSITGVVDTGYWYFLILKNVNKYFDLKDNVYILKKEYREKYLKNTNSDLYMKNYKGLFIFSFGEKNLKDFIAKDGKYLYNKEIEDTLDIKRDSLLGTVIYNNSGTAFYGVNLLINSGTVENGKVISDTKIVLDEKESEILKNTKENRELIKYLGKNDIYISVDDFSKLDKIIFNPMVIGANVDSKAVLNLWKNLLGIDIEEILKEIDGEVIYKIENNSFMVKIKDEAPEIRRVLAMVTDKNSSLNTGFKIKEKDGIIKIGEDKFEENIKPYSLDIDTFIYGDLDSVNVVGFDGIEAKIHGEKNKIDMKVIIPVEVFKEIMKKY</sequence>